<dbReference type="InterPro" id="IPR001920">
    <property type="entry name" value="Asp/Glu_race"/>
</dbReference>
<reference evidence="5 7" key="3">
    <citation type="submission" date="2023-02" db="EMBL/GenBank/DDBJ databases">
        <title>Comparative genomics and fermentation flavor characterization of five lactic acid bacteria reveal flavor biosynthesis metabolic pathways in fermented muskmelon puree.</title>
        <authorList>
            <person name="Yuan L."/>
            <person name="Li M."/>
            <person name="Xu X."/>
            <person name="Lao F."/>
            <person name="Wu J."/>
        </authorList>
    </citation>
    <scope>NUCLEOTIDE SEQUENCE [LARGE SCALE GENOMIC DNA]</scope>
    <source>
        <strain evidence="5 7">Ca-4</strain>
    </source>
</reference>
<dbReference type="EMBL" id="CP118739">
    <property type="protein sequence ID" value="WEA57574.1"/>
    <property type="molecule type" value="Genomic_DNA"/>
</dbReference>
<dbReference type="PANTHER" id="PTHR21198:SF7">
    <property type="entry name" value="ASPARTATE-GLUTAMATE RACEMASE FAMILY"/>
    <property type="match status" value="1"/>
</dbReference>
<dbReference type="PROSITE" id="PS00923">
    <property type="entry name" value="ASP_GLU_RACEMASE_1"/>
    <property type="match status" value="1"/>
</dbReference>
<dbReference type="OMA" id="CNTAHFF"/>
<dbReference type="EMBL" id="JADOFP010000002">
    <property type="protein sequence ID" value="MBF7114337.1"/>
    <property type="molecule type" value="Genomic_DNA"/>
</dbReference>
<dbReference type="InterPro" id="IPR004380">
    <property type="entry name" value="Asp_race"/>
</dbReference>
<dbReference type="Proteomes" id="UP000196118">
    <property type="component" value="Chromosome"/>
</dbReference>
<dbReference type="Gene3D" id="3.40.50.1860">
    <property type="match status" value="2"/>
</dbReference>
<gene>
    <name evidence="4" type="ORF">ITQ90_02295</name>
    <name evidence="5" type="ORF">PWB86_01415</name>
    <name evidence="3" type="ORF">S100892_01516</name>
</gene>
<dbReference type="EC" id="5.1.1.13" evidence="3"/>
<dbReference type="InterPro" id="IPR018187">
    <property type="entry name" value="Asp/Glu_racemase_AS_1"/>
</dbReference>
<dbReference type="AlphaFoldDB" id="A0A0Q0U4E3"/>
<evidence type="ECO:0000256" key="2">
    <source>
        <dbReference type="ARBA" id="ARBA00023235"/>
    </source>
</evidence>
<dbReference type="NCBIfam" id="TIGR00035">
    <property type="entry name" value="asp_race"/>
    <property type="match status" value="1"/>
</dbReference>
<evidence type="ECO:0000313" key="7">
    <source>
        <dbReference type="Proteomes" id="UP001214131"/>
    </source>
</evidence>
<dbReference type="EC" id="5.1.1.-" evidence="4"/>
<protein>
    <submittedName>
        <fullName evidence="4">Amino acid racemase</fullName>
        <ecNumber evidence="4">5.1.1.-</ecNumber>
    </submittedName>
    <submittedName>
        <fullName evidence="3">Aspartate racemase</fullName>
        <ecNumber evidence="3">5.1.1.13</ecNumber>
    </submittedName>
</protein>
<dbReference type="GeneID" id="33062349"/>
<dbReference type="InterPro" id="IPR015942">
    <property type="entry name" value="Asp/Glu/hydantoin_racemase"/>
</dbReference>
<evidence type="ECO:0000256" key="1">
    <source>
        <dbReference type="ARBA" id="ARBA00007847"/>
    </source>
</evidence>
<dbReference type="RefSeq" id="WP_002833762.1">
    <property type="nucleotide sequence ID" value="NZ_BEWQ01000008.1"/>
</dbReference>
<dbReference type="Pfam" id="PF01177">
    <property type="entry name" value="Asp_Glu_race"/>
    <property type="match status" value="1"/>
</dbReference>
<organism evidence="3 6">
    <name type="scientific">Pediococcus pentosaceus</name>
    <dbReference type="NCBI Taxonomy" id="1255"/>
    <lineage>
        <taxon>Bacteria</taxon>
        <taxon>Bacillati</taxon>
        <taxon>Bacillota</taxon>
        <taxon>Bacilli</taxon>
        <taxon>Lactobacillales</taxon>
        <taxon>Lactobacillaceae</taxon>
        <taxon>Pediococcus</taxon>
    </lineage>
</organism>
<sequence length="235" mass="26647">MKKFFTIIGGMGTPATESYIRLLNARTPTHRDQDYLNYILVNHATVPDRSTYLMDHSQPNPYPDLLEDIQEQSKLNPAFFVIACNTAHFFYDDLQKATDVPIVHMPRETVKHIKEQYPNAKKIGIIGTPGTTSDGIYDRELLAEGFEVVKPTKAIQDLTSKLIFDDIKEQNLVDAELFYHILKMMVEEQGADVVILGCTELSYAQEMAHDHSFPVADSQSVLVDKSIEMALKLRK</sequence>
<comment type="similarity">
    <text evidence="1">Belongs to the aspartate/glutamate racemases family.</text>
</comment>
<proteinExistence type="inferred from homology"/>
<evidence type="ECO:0000313" key="5">
    <source>
        <dbReference type="EMBL" id="WEA57574.1"/>
    </source>
</evidence>
<dbReference type="SUPFAM" id="SSF53681">
    <property type="entry name" value="Aspartate/glutamate racemase"/>
    <property type="match status" value="2"/>
</dbReference>
<evidence type="ECO:0000313" key="4">
    <source>
        <dbReference type="EMBL" id="MBF7114337.1"/>
    </source>
</evidence>
<dbReference type="EMBL" id="CP021474">
    <property type="protein sequence ID" value="ARW20086.1"/>
    <property type="molecule type" value="Genomic_DNA"/>
</dbReference>
<reference evidence="3 6" key="1">
    <citation type="submission" date="2017-05" db="EMBL/GenBank/DDBJ databases">
        <title>Genome sequence of Pediococcus pentosaceus strain SRCM100892.</title>
        <authorList>
            <person name="Cho S.H."/>
        </authorList>
    </citation>
    <scope>NUCLEOTIDE SEQUENCE [LARGE SCALE GENOMIC DNA]</scope>
    <source>
        <strain evidence="3 6">SRCM100892</strain>
    </source>
</reference>
<accession>A0A0Q0U4E3</accession>
<dbReference type="PANTHER" id="PTHR21198">
    <property type="entry name" value="GLUTAMATE RACEMASE"/>
    <property type="match status" value="1"/>
</dbReference>
<dbReference type="GO" id="GO:0047689">
    <property type="term" value="F:aspartate racemase activity"/>
    <property type="evidence" value="ECO:0007669"/>
    <property type="project" value="UniProtKB-EC"/>
</dbReference>
<dbReference type="Proteomes" id="UP001194632">
    <property type="component" value="Unassembled WGS sequence"/>
</dbReference>
<dbReference type="Proteomes" id="UP001214131">
    <property type="component" value="Chromosome"/>
</dbReference>
<evidence type="ECO:0000313" key="6">
    <source>
        <dbReference type="Proteomes" id="UP000196118"/>
    </source>
</evidence>
<keyword evidence="2 3" id="KW-0413">Isomerase</keyword>
<name>A0A0Q0U4E3_PEDPE</name>
<evidence type="ECO:0000313" key="3">
    <source>
        <dbReference type="EMBL" id="ARW20086.1"/>
    </source>
</evidence>
<reference evidence="4" key="2">
    <citation type="submission" date="2020-11" db="EMBL/GenBank/DDBJ databases">
        <title>Antibiotic susceptibility profiles of Pediococcus pentosaceus from various origins and their implications for the safety assessment of strains with food-technology applications.</title>
        <authorList>
            <person name="Shani N."/>
            <person name="Oberhaensli S."/>
            <person name="Arias E."/>
        </authorList>
    </citation>
    <scope>NUCLEOTIDE SEQUENCE</scope>
    <source>
        <strain evidence="4">FAM 24207</strain>
    </source>
</reference>